<evidence type="ECO:0000313" key="2">
    <source>
        <dbReference type="Proteomes" id="UP000783863"/>
    </source>
</evidence>
<keyword evidence="2" id="KW-1185">Reference proteome</keyword>
<proteinExistence type="predicted"/>
<comment type="caution">
    <text evidence="1">The sequence shown here is derived from an EMBL/GenBank/DDBJ whole genome shotgun (WGS) entry which is preliminary data.</text>
</comment>
<dbReference type="RefSeq" id="WP_220587755.1">
    <property type="nucleotide sequence ID" value="NZ_RKLQ01000001.1"/>
</dbReference>
<dbReference type="EMBL" id="RKLQ01000001">
    <property type="protein sequence ID" value="MBX0303556.1"/>
    <property type="molecule type" value="Genomic_DNA"/>
</dbReference>
<sequence>MTETYVCSHCESTVTRPFQIRSIIRTCGECDENGRFLHESLVESLDSLPVEELPEGWESMPLDERFKAALREGLIQLTRE</sequence>
<gene>
    <name evidence="1" type="ORF">EGD98_07710</name>
</gene>
<accession>A0A8J7YHR0</accession>
<reference evidence="1" key="1">
    <citation type="submission" date="2021-06" db="EMBL/GenBank/DDBJ databases">
        <title>Halomicroarcula sp. F24A a new haloarchaeum isolated from saline soil.</title>
        <authorList>
            <person name="Duran-Viseras A."/>
            <person name="Sanchez-Porro C."/>
            <person name="Ventosa A."/>
        </authorList>
    </citation>
    <scope>NUCLEOTIDE SEQUENCE</scope>
    <source>
        <strain evidence="1">F24A</strain>
    </source>
</reference>
<dbReference type="AlphaFoldDB" id="A0A8J7YHR0"/>
<evidence type="ECO:0000313" key="1">
    <source>
        <dbReference type="EMBL" id="MBX0303556.1"/>
    </source>
</evidence>
<dbReference type="Proteomes" id="UP000783863">
    <property type="component" value="Unassembled WGS sequence"/>
</dbReference>
<protein>
    <submittedName>
        <fullName evidence="1">Uncharacterized protein</fullName>
    </submittedName>
</protein>
<name>A0A8J7YHR0_9EURY</name>
<organism evidence="1 2">
    <name type="scientific">Haloarcula salinisoli</name>
    <dbReference type="NCBI Taxonomy" id="2487746"/>
    <lineage>
        <taxon>Archaea</taxon>
        <taxon>Methanobacteriati</taxon>
        <taxon>Methanobacteriota</taxon>
        <taxon>Stenosarchaea group</taxon>
        <taxon>Halobacteria</taxon>
        <taxon>Halobacteriales</taxon>
        <taxon>Haloarculaceae</taxon>
        <taxon>Haloarcula</taxon>
    </lineage>
</organism>